<keyword evidence="3" id="KW-1185">Reference proteome</keyword>
<gene>
    <name evidence="2" type="ORF">TNCT_437701</name>
</gene>
<organism evidence="2 3">
    <name type="scientific">Trichonephila clavata</name>
    <name type="common">Joro spider</name>
    <name type="synonym">Nephila clavata</name>
    <dbReference type="NCBI Taxonomy" id="2740835"/>
    <lineage>
        <taxon>Eukaryota</taxon>
        <taxon>Metazoa</taxon>
        <taxon>Ecdysozoa</taxon>
        <taxon>Arthropoda</taxon>
        <taxon>Chelicerata</taxon>
        <taxon>Arachnida</taxon>
        <taxon>Araneae</taxon>
        <taxon>Araneomorphae</taxon>
        <taxon>Entelegynae</taxon>
        <taxon>Araneoidea</taxon>
        <taxon>Nephilidae</taxon>
        <taxon>Trichonephila</taxon>
    </lineage>
</organism>
<dbReference type="Proteomes" id="UP000887116">
    <property type="component" value="Unassembled WGS sequence"/>
</dbReference>
<evidence type="ECO:0000256" key="1">
    <source>
        <dbReference type="SAM" id="MobiDB-lite"/>
    </source>
</evidence>
<comment type="caution">
    <text evidence="2">The sequence shown here is derived from an EMBL/GenBank/DDBJ whole genome shotgun (WGS) entry which is preliminary data.</text>
</comment>
<dbReference type="EMBL" id="BMAO01003369">
    <property type="protein sequence ID" value="GFQ87336.1"/>
    <property type="molecule type" value="Genomic_DNA"/>
</dbReference>
<dbReference type="OrthoDB" id="6423896at2759"/>
<sequence>MGITSSKRLPNLRNTNKNSNFYNASRNDRTKAWITVVMAMKDRVMPQLQRFPFADGMQMDLMLDEWLLKASLFSSSSLNLA</sequence>
<name>A0A8X6KWY9_TRICU</name>
<protein>
    <submittedName>
        <fullName evidence="2">Uncharacterized protein</fullName>
    </submittedName>
</protein>
<reference evidence="2" key="1">
    <citation type="submission" date="2020-07" db="EMBL/GenBank/DDBJ databases">
        <title>Multicomponent nature underlies the extraordinary mechanical properties of spider dragline silk.</title>
        <authorList>
            <person name="Kono N."/>
            <person name="Nakamura H."/>
            <person name="Mori M."/>
            <person name="Yoshida Y."/>
            <person name="Ohtoshi R."/>
            <person name="Malay A.D."/>
            <person name="Moran D.A.P."/>
            <person name="Tomita M."/>
            <person name="Numata K."/>
            <person name="Arakawa K."/>
        </authorList>
    </citation>
    <scope>NUCLEOTIDE SEQUENCE</scope>
</reference>
<evidence type="ECO:0000313" key="3">
    <source>
        <dbReference type="Proteomes" id="UP000887116"/>
    </source>
</evidence>
<proteinExistence type="predicted"/>
<accession>A0A8X6KWY9</accession>
<evidence type="ECO:0000313" key="2">
    <source>
        <dbReference type="EMBL" id="GFQ87336.1"/>
    </source>
</evidence>
<dbReference type="AlphaFoldDB" id="A0A8X6KWY9"/>
<feature type="region of interest" description="Disordered" evidence="1">
    <location>
        <begin position="1"/>
        <end position="23"/>
    </location>
</feature>